<evidence type="ECO:0000313" key="9">
    <source>
        <dbReference type="Proteomes" id="UP001349994"/>
    </source>
</evidence>
<comment type="caution">
    <text evidence="8">The sequence shown here is derived from an EMBL/GenBank/DDBJ whole genome shotgun (WGS) entry which is preliminary data.</text>
</comment>
<evidence type="ECO:0000256" key="5">
    <source>
        <dbReference type="ARBA" id="ARBA00047942"/>
    </source>
</evidence>
<evidence type="ECO:0000256" key="1">
    <source>
        <dbReference type="ARBA" id="ARBA00011900"/>
    </source>
</evidence>
<feature type="region of interest" description="Disordered" evidence="6">
    <location>
        <begin position="291"/>
        <end position="313"/>
    </location>
</feature>
<gene>
    <name evidence="8" type="primary">pglX</name>
    <name evidence="8" type="ORF">VIN30_03765</name>
</gene>
<keyword evidence="9" id="KW-1185">Reference proteome</keyword>
<dbReference type="PANTHER" id="PTHR33841:SF1">
    <property type="entry name" value="DNA METHYLTRANSFERASE A"/>
    <property type="match status" value="1"/>
</dbReference>
<dbReference type="GO" id="GO:0009007">
    <property type="term" value="F:site-specific DNA-methyltransferase (adenine-specific) activity"/>
    <property type="evidence" value="ECO:0007669"/>
    <property type="project" value="UniProtKB-EC"/>
</dbReference>
<dbReference type="GO" id="GO:0032259">
    <property type="term" value="P:methylation"/>
    <property type="evidence" value="ECO:0007669"/>
    <property type="project" value="UniProtKB-KW"/>
</dbReference>
<evidence type="ECO:0000259" key="7">
    <source>
        <dbReference type="Pfam" id="PF07669"/>
    </source>
</evidence>
<accession>A0ABU6IGJ8</accession>
<dbReference type="InterPro" id="IPR002052">
    <property type="entry name" value="DNA_methylase_N6_adenine_CS"/>
</dbReference>
<dbReference type="EMBL" id="JAYMFF010000006">
    <property type="protein sequence ID" value="MEC4175562.1"/>
    <property type="molecule type" value="Genomic_DNA"/>
</dbReference>
<dbReference type="SUPFAM" id="SSF53335">
    <property type="entry name" value="S-adenosyl-L-methionine-dependent methyltransferases"/>
    <property type="match status" value="1"/>
</dbReference>
<dbReference type="InterPro" id="IPR029063">
    <property type="entry name" value="SAM-dependent_MTases_sf"/>
</dbReference>
<comment type="catalytic activity">
    <reaction evidence="5">
        <text>a 2'-deoxyadenosine in DNA + S-adenosyl-L-methionine = an N(6)-methyl-2'-deoxyadenosine in DNA + S-adenosyl-L-homocysteine + H(+)</text>
        <dbReference type="Rhea" id="RHEA:15197"/>
        <dbReference type="Rhea" id="RHEA-COMP:12418"/>
        <dbReference type="Rhea" id="RHEA-COMP:12419"/>
        <dbReference type="ChEBI" id="CHEBI:15378"/>
        <dbReference type="ChEBI" id="CHEBI:57856"/>
        <dbReference type="ChEBI" id="CHEBI:59789"/>
        <dbReference type="ChEBI" id="CHEBI:90615"/>
        <dbReference type="ChEBI" id="CHEBI:90616"/>
        <dbReference type="EC" id="2.1.1.72"/>
    </reaction>
</comment>
<name>A0ABU6IGJ8_9ACTN</name>
<keyword evidence="3 8" id="KW-0808">Transferase</keyword>
<dbReference type="Proteomes" id="UP001349994">
    <property type="component" value="Unassembled WGS sequence"/>
</dbReference>
<dbReference type="InterPro" id="IPR011639">
    <property type="entry name" value="MethylTrfase_TaqI-like_dom"/>
</dbReference>
<dbReference type="EC" id="2.1.1.72" evidence="1"/>
<sequence>MQDTAIKNFCIWARRELMAQVALQARRYGIREDGYDPASADAIEGRPLSVDERRQRADLIRRLGVADAPGYEEAYKSLVDQAAYTWFNRLIAIRFMELSDRLPSHVRMLSAADGSFAPQVLREALDVPIEGLDTAQVSELLQASDDEALFRCLFLAQCRELAACLPDVFEPVGAAMELLLPEGLLRQGSVVQRLVDDIPEEDWREGVEIVGWMYQYYVSERKDEVFASFKKGKKADAGAIAPATQLFTPDWIVRYLTENSLGRLWVQSRPESRLVEQMPYYIPDDLGVEDSSDVSAQGDPVGDGFSRPSHPVSSPESLKVIDPACGSGHILVYAFRLLAAMYEEAGHVRRDIPRLVLQNNLTGCEIDPRAAQMASFALAMTACEWDSRFLRRADKVSANIVCLRPAELDADELEEVPYLAERTALLDAMAHMGECGSLFVPEPEDIAALKRADDELDACEAGGDLLAYRPHAAVAQMLANCKPLIEAYDAVIANPPYMGSSNMDKWLANWTKKHYPDSKRDLCTCFIERGFTLAKPCGYSAMVTMQSWMFLGSFEALREKILKERSIASMAHLGTRAFDAIGGEVVATTATVFGGSSANAPASYLRLVDFDGETAKEESIREAIANPACGWFYRRSTDAFKSIPGTPIAYWASEKTHQIFRDGLPLHSFAVPRQGLATGNNDCFMRCWWEVSLAKELFNCTSAEEAVKSGMKWYPYNKGGSARKWFGNFDYIVNWENDGEAIKNNIDKYGNLKSRPQNLSYYFLPSITWSLTGSRAAFRYRPPGSIFDVNGMSLFPQTLEINDLLAFLNSSSAEQLLSILAGTISFQVGDVAKLPIMAGELPVASSCCEVCLRSAMADQESRETSWSFAHHSMV</sequence>
<proteinExistence type="predicted"/>
<dbReference type="InterPro" id="IPR050953">
    <property type="entry name" value="N4_N6_ade-DNA_methylase"/>
</dbReference>
<dbReference type="RefSeq" id="WP_338209401.1">
    <property type="nucleotide sequence ID" value="NZ_JAYMFF010000006.1"/>
</dbReference>
<dbReference type="Pfam" id="PF07669">
    <property type="entry name" value="Eco57I"/>
    <property type="match status" value="1"/>
</dbReference>
<organism evidence="8 9">
    <name type="scientific">Adlercreutzia wanghongyangiae</name>
    <dbReference type="NCBI Taxonomy" id="3111451"/>
    <lineage>
        <taxon>Bacteria</taxon>
        <taxon>Bacillati</taxon>
        <taxon>Actinomycetota</taxon>
        <taxon>Coriobacteriia</taxon>
        <taxon>Eggerthellales</taxon>
        <taxon>Eggerthellaceae</taxon>
        <taxon>Adlercreutzia</taxon>
    </lineage>
</organism>
<dbReference type="InterPro" id="IPR047939">
    <property type="entry name" value="BREX_1_PglX"/>
</dbReference>
<keyword evidence="2 8" id="KW-0489">Methyltransferase</keyword>
<dbReference type="PROSITE" id="PS00092">
    <property type="entry name" value="N6_MTASE"/>
    <property type="match status" value="1"/>
</dbReference>
<evidence type="ECO:0000256" key="2">
    <source>
        <dbReference type="ARBA" id="ARBA00022603"/>
    </source>
</evidence>
<protein>
    <recommendedName>
        <fullName evidence="1">site-specific DNA-methyltransferase (adenine-specific)</fullName>
        <ecNumber evidence="1">2.1.1.72</ecNumber>
    </recommendedName>
</protein>
<dbReference type="PANTHER" id="PTHR33841">
    <property type="entry name" value="DNA METHYLTRANSFERASE YEEA-RELATED"/>
    <property type="match status" value="1"/>
</dbReference>
<evidence type="ECO:0000256" key="4">
    <source>
        <dbReference type="ARBA" id="ARBA00022691"/>
    </source>
</evidence>
<dbReference type="NCBIfam" id="NF033452">
    <property type="entry name" value="BREX_1_MTaseX"/>
    <property type="match status" value="1"/>
</dbReference>
<evidence type="ECO:0000256" key="6">
    <source>
        <dbReference type="SAM" id="MobiDB-lite"/>
    </source>
</evidence>
<reference evidence="8 9" key="1">
    <citation type="submission" date="2024-01" db="EMBL/GenBank/DDBJ databases">
        <title>novel species in genus Adlercreutzia.</title>
        <authorList>
            <person name="Liu X."/>
        </authorList>
    </citation>
    <scope>NUCLEOTIDE SEQUENCE [LARGE SCALE GENOMIC DNA]</scope>
    <source>
        <strain evidence="8 9">R7</strain>
    </source>
</reference>
<evidence type="ECO:0000256" key="3">
    <source>
        <dbReference type="ARBA" id="ARBA00022679"/>
    </source>
</evidence>
<feature type="domain" description="Type II methyltransferase M.TaqI-like" evidence="7">
    <location>
        <begin position="359"/>
        <end position="574"/>
    </location>
</feature>
<keyword evidence="4" id="KW-0949">S-adenosyl-L-methionine</keyword>
<dbReference type="Gene3D" id="3.40.50.150">
    <property type="entry name" value="Vaccinia Virus protein VP39"/>
    <property type="match status" value="1"/>
</dbReference>
<evidence type="ECO:0000313" key="8">
    <source>
        <dbReference type="EMBL" id="MEC4175562.1"/>
    </source>
</evidence>